<dbReference type="InterPro" id="IPR036322">
    <property type="entry name" value="WD40_repeat_dom_sf"/>
</dbReference>
<dbReference type="InterPro" id="IPR049092">
    <property type="entry name" value="MIOS_a-sol"/>
</dbReference>
<dbReference type="EMBL" id="NJEU01000182">
    <property type="protein sequence ID" value="PHH79551.1"/>
    <property type="molecule type" value="Genomic_DNA"/>
</dbReference>
<sequence>MDRPEPGLVKWSANPAVDSFVHLNLQRRILHRYEPTGHARHDSFEYTKLSTHDKIPRLSTYDWSPVSPELLAVANDAGAINLLRIDDNSNAFAEIGPSLHRTCQSIAFNTTGLLAVGFDRVRLEPSLHIWDINRLSAFDEQSSWGFPPDASSLAEQKADLEYSASVRSLKFFEDSPQTLVAGIRGHCVKLIDLRDPEASTTFQTKCNNNLAIDYADQNYFASSDLSHPGVTIWDRRAASRAVASHTYMKAVDDDEMPWGGALCLDKVIETGSNPFLDEGKHSLIRSLRYCRDRRGLLAALSPSGQLKMLQTTREMHSSLTALQRGPELLEVRTSHDLDVSYRDVSARNDRIVSFDWVTVSSPVLRPRVIVLRASGRFDILEEPCPSSKQVFGFVPWQTPHRGLGAGTRYHDLMQFEPSQSAAMLGPFVAEQTLSELPLFGAEKAATEERLRSVLKDGLVASVRVEQLDAMTAPLPDSFHAATCVAAKLRSLRDYVGDQEAAVLEQENGRRDTKGVEACREMHQELLGTLMRAKGLPREAQCVVDKAMLLRAKDKYLLDAAANRSIVGDDAWERYVWDWIADAQSAADEGGMVMGNMDLSLLGVHAIWNNNLGKTPSTRLGAGTTAGDTWQWERAIGQYCKKHRLAKLESVTTKKPHHRQLCLEVCSWGHGQRDEASAEAEDTAAAHTRAAGRALFSGKTRQAIDMLRKASEAHPQLLFVSLALQLAQGAGRQQMAAQGVGEAGGTDAYLRAMSSLIATGDWRAIARQQSLPLADRVMVAVRNFDDDELTGATWRALC</sequence>
<reference evidence="2 3" key="1">
    <citation type="submission" date="2017-06" db="EMBL/GenBank/DDBJ databases">
        <title>Ant-infecting Ophiocordyceps genomes reveal a high diversity of potential behavioral manipulation genes and a possible major role for enterotoxins.</title>
        <authorList>
            <person name="De Bekker C."/>
            <person name="Evans H.C."/>
            <person name="Brachmann A."/>
            <person name="Hughes D.P."/>
        </authorList>
    </citation>
    <scope>NUCLEOTIDE SEQUENCE [LARGE SCALE GENOMIC DNA]</scope>
    <source>
        <strain evidence="2 3">1348a</strain>
    </source>
</reference>
<dbReference type="GO" id="GO:0005737">
    <property type="term" value="C:cytoplasm"/>
    <property type="evidence" value="ECO:0007669"/>
    <property type="project" value="TreeGrafter"/>
</dbReference>
<dbReference type="Proteomes" id="UP000224854">
    <property type="component" value="Unassembled WGS sequence"/>
</dbReference>
<feature type="domain" description="MIOS-like alpha-solenoid" evidence="1">
    <location>
        <begin position="549"/>
        <end position="780"/>
    </location>
</feature>
<dbReference type="GO" id="GO:1904263">
    <property type="term" value="P:positive regulation of TORC1 signaling"/>
    <property type="evidence" value="ECO:0007669"/>
    <property type="project" value="TreeGrafter"/>
</dbReference>
<keyword evidence="3" id="KW-1185">Reference proteome</keyword>
<proteinExistence type="predicted"/>
<protein>
    <recommendedName>
        <fullName evidence="1">MIOS-like alpha-solenoid domain-containing protein</fullName>
    </recommendedName>
</protein>
<dbReference type="SUPFAM" id="SSF50978">
    <property type="entry name" value="WD40 repeat-like"/>
    <property type="match status" value="1"/>
</dbReference>
<dbReference type="PANTHER" id="PTHR16453">
    <property type="entry name" value="WD40 DOMAIN-CONTAINING PROTEIN MIO FAMILY MEMBER"/>
    <property type="match status" value="1"/>
</dbReference>
<organism evidence="2 3">
    <name type="scientific">Ophiocordyceps australis</name>
    <dbReference type="NCBI Taxonomy" id="1399860"/>
    <lineage>
        <taxon>Eukaryota</taxon>
        <taxon>Fungi</taxon>
        <taxon>Dikarya</taxon>
        <taxon>Ascomycota</taxon>
        <taxon>Pezizomycotina</taxon>
        <taxon>Sordariomycetes</taxon>
        <taxon>Hypocreomycetidae</taxon>
        <taxon>Hypocreales</taxon>
        <taxon>Ophiocordycipitaceae</taxon>
        <taxon>Ophiocordyceps</taxon>
    </lineage>
</organism>
<dbReference type="Pfam" id="PF21719">
    <property type="entry name" value="MIOS_a-sol"/>
    <property type="match status" value="1"/>
</dbReference>
<dbReference type="OrthoDB" id="341486at2759"/>
<accession>A0A2C5ZJY5</accession>
<gene>
    <name evidence="2" type="ORF">CDD82_2325</name>
</gene>
<dbReference type="Gene3D" id="2.130.10.10">
    <property type="entry name" value="YVTN repeat-like/Quinoprotein amine dehydrogenase"/>
    <property type="match status" value="1"/>
</dbReference>
<dbReference type="InterPro" id="IPR015943">
    <property type="entry name" value="WD40/YVTN_repeat-like_dom_sf"/>
</dbReference>
<evidence type="ECO:0000259" key="1">
    <source>
        <dbReference type="Pfam" id="PF21719"/>
    </source>
</evidence>
<evidence type="ECO:0000313" key="2">
    <source>
        <dbReference type="EMBL" id="PHH79551.1"/>
    </source>
</evidence>
<dbReference type="InterPro" id="IPR037593">
    <property type="entry name" value="MIOS/Sea4"/>
</dbReference>
<name>A0A2C5ZJY5_9HYPO</name>
<comment type="caution">
    <text evidence="2">The sequence shown here is derived from an EMBL/GenBank/DDBJ whole genome shotgun (WGS) entry which is preliminary data.</text>
</comment>
<dbReference type="AlphaFoldDB" id="A0A2C5ZJY5"/>
<evidence type="ECO:0000313" key="3">
    <source>
        <dbReference type="Proteomes" id="UP000224854"/>
    </source>
</evidence>
<dbReference type="PANTHER" id="PTHR16453:SF9">
    <property type="entry name" value="GATOR COMPLEX PROTEIN MIOS"/>
    <property type="match status" value="1"/>
</dbReference>